<dbReference type="Gene3D" id="3.90.420.10">
    <property type="entry name" value="Oxidoreductase, molybdopterin-binding domain"/>
    <property type="match status" value="1"/>
</dbReference>
<feature type="signal peptide" evidence="1">
    <location>
        <begin position="1"/>
        <end position="23"/>
    </location>
</feature>
<dbReference type="Proteomes" id="UP000184292">
    <property type="component" value="Unassembled WGS sequence"/>
</dbReference>
<keyword evidence="1" id="KW-0732">Signal</keyword>
<feature type="domain" description="Oxidoreductase molybdopterin-binding" evidence="2">
    <location>
        <begin position="71"/>
        <end position="146"/>
    </location>
</feature>
<keyword evidence="4" id="KW-1185">Reference proteome</keyword>
<evidence type="ECO:0000313" key="4">
    <source>
        <dbReference type="Proteomes" id="UP000184292"/>
    </source>
</evidence>
<sequence>MVPPVLFRLLFVLTCLSTLPALADPPQGAVPVTLSPLPATATLSVTGADGRTVTYDQAALETLPTYALMTDTPWHASTRFEGVLLSDLLERHGLTRMAFEVVAENDYATIFDIGAAARDAVLIATRADGDRLVLRDRGPFLFVVPAELREDRGGPVGERYLVWMAARIAAAG</sequence>
<dbReference type="Pfam" id="PF00174">
    <property type="entry name" value="Oxidored_molyb"/>
    <property type="match status" value="1"/>
</dbReference>
<dbReference type="SUPFAM" id="SSF56524">
    <property type="entry name" value="Oxidoreductase molybdopterin-binding domain"/>
    <property type="match status" value="1"/>
</dbReference>
<feature type="chain" id="PRO_5012635590" description="Oxidoreductase molybdopterin-binding domain-containing protein" evidence="1">
    <location>
        <begin position="24"/>
        <end position="172"/>
    </location>
</feature>
<dbReference type="InterPro" id="IPR036374">
    <property type="entry name" value="OxRdtase_Mopterin-bd_sf"/>
</dbReference>
<gene>
    <name evidence="3" type="ORF">SAMN05444417_0825</name>
</gene>
<evidence type="ECO:0000259" key="2">
    <source>
        <dbReference type="Pfam" id="PF00174"/>
    </source>
</evidence>
<accession>A0A1M6BSF4</accession>
<dbReference type="AlphaFoldDB" id="A0A1M6BSF4"/>
<dbReference type="EMBL" id="FQYO01000002">
    <property type="protein sequence ID" value="SHI51617.1"/>
    <property type="molecule type" value="Genomic_DNA"/>
</dbReference>
<evidence type="ECO:0000256" key="1">
    <source>
        <dbReference type="SAM" id="SignalP"/>
    </source>
</evidence>
<evidence type="ECO:0000313" key="3">
    <source>
        <dbReference type="EMBL" id="SHI51617.1"/>
    </source>
</evidence>
<proteinExistence type="predicted"/>
<reference evidence="3 4" key="1">
    <citation type="submission" date="2016-11" db="EMBL/GenBank/DDBJ databases">
        <authorList>
            <person name="Jaros S."/>
            <person name="Januszkiewicz K."/>
            <person name="Wedrychowicz H."/>
        </authorList>
    </citation>
    <scope>NUCLEOTIDE SEQUENCE [LARGE SCALE GENOMIC DNA]</scope>
    <source>
        <strain evidence="3 4">DSM 100565</strain>
    </source>
</reference>
<dbReference type="RefSeq" id="WP_073326569.1">
    <property type="nucleotide sequence ID" value="NZ_FQYO01000002.1"/>
</dbReference>
<dbReference type="InterPro" id="IPR000572">
    <property type="entry name" value="OxRdtase_Mopterin-bd_dom"/>
</dbReference>
<name>A0A1M6BSF4_9RHOB</name>
<protein>
    <recommendedName>
        <fullName evidence="2">Oxidoreductase molybdopterin-binding domain-containing protein</fullName>
    </recommendedName>
</protein>
<organism evidence="3 4">
    <name type="scientific">Wenxinia saemankumensis</name>
    <dbReference type="NCBI Taxonomy" id="1447782"/>
    <lineage>
        <taxon>Bacteria</taxon>
        <taxon>Pseudomonadati</taxon>
        <taxon>Pseudomonadota</taxon>
        <taxon>Alphaproteobacteria</taxon>
        <taxon>Rhodobacterales</taxon>
        <taxon>Roseobacteraceae</taxon>
        <taxon>Wenxinia</taxon>
    </lineage>
</organism>
<dbReference type="STRING" id="1447782.SAMN05444417_0825"/>